<feature type="compositionally biased region" description="Polar residues" evidence="3">
    <location>
        <begin position="1020"/>
        <end position="1030"/>
    </location>
</feature>
<dbReference type="InterPro" id="IPR011992">
    <property type="entry name" value="EF-hand-dom_pair"/>
</dbReference>
<evidence type="ECO:0000256" key="1">
    <source>
        <dbReference type="ARBA" id="ARBA00010876"/>
    </source>
</evidence>
<dbReference type="InterPro" id="IPR050188">
    <property type="entry name" value="RluA_PseudoU_synthase"/>
</dbReference>
<gene>
    <name evidence="5" type="ORF">SNEC2469_LOCUS17709</name>
</gene>
<keyword evidence="2" id="KW-0106">Calcium</keyword>
<protein>
    <recommendedName>
        <fullName evidence="4">EF-hand domain-containing protein</fullName>
    </recommendedName>
</protein>
<dbReference type="OrthoDB" id="433373at2759"/>
<dbReference type="PANTHER" id="PTHR21600:SF87">
    <property type="entry name" value="RNA PSEUDOURIDYLATE SYNTHASE DOMAIN-CONTAINING PROTEIN 1"/>
    <property type="match status" value="1"/>
</dbReference>
<dbReference type="GO" id="GO:0000455">
    <property type="term" value="P:enzyme-directed rRNA pseudouridine synthesis"/>
    <property type="evidence" value="ECO:0007669"/>
    <property type="project" value="TreeGrafter"/>
</dbReference>
<dbReference type="EMBL" id="CAJNJA010029464">
    <property type="protein sequence ID" value="CAE7628444.1"/>
    <property type="molecule type" value="Genomic_DNA"/>
</dbReference>
<dbReference type="SMART" id="SM00054">
    <property type="entry name" value="EFh"/>
    <property type="match status" value="1"/>
</dbReference>
<dbReference type="PANTHER" id="PTHR21600">
    <property type="entry name" value="MITOCHONDRIAL RNA PSEUDOURIDINE SYNTHASE"/>
    <property type="match status" value="1"/>
</dbReference>
<dbReference type="InterPro" id="IPR006145">
    <property type="entry name" value="PsdUridine_synth_RsuA/RluA"/>
</dbReference>
<dbReference type="InterPro" id="IPR020103">
    <property type="entry name" value="PsdUridine_synth_cat_dom_sf"/>
</dbReference>
<dbReference type="SUPFAM" id="SSF47473">
    <property type="entry name" value="EF-hand"/>
    <property type="match status" value="1"/>
</dbReference>
<dbReference type="Gene3D" id="3.40.50.150">
    <property type="entry name" value="Vaccinia Virus protein VP39"/>
    <property type="match status" value="1"/>
</dbReference>
<accession>A0A812VFC7</accession>
<dbReference type="InterPro" id="IPR029063">
    <property type="entry name" value="SAM-dependent_MTases_sf"/>
</dbReference>
<feature type="domain" description="EF-hand" evidence="4">
    <location>
        <begin position="44"/>
        <end position="74"/>
    </location>
</feature>
<name>A0A812VFC7_9DINO</name>
<dbReference type="Pfam" id="PF00849">
    <property type="entry name" value="PseudoU_synth_2"/>
    <property type="match status" value="1"/>
</dbReference>
<evidence type="ECO:0000256" key="3">
    <source>
        <dbReference type="SAM" id="MobiDB-lite"/>
    </source>
</evidence>
<dbReference type="Gene3D" id="3.30.2350.10">
    <property type="entry name" value="Pseudouridine synthase"/>
    <property type="match status" value="1"/>
</dbReference>
<comment type="caution">
    <text evidence="5">The sequence shown here is derived from an EMBL/GenBank/DDBJ whole genome shotgun (WGS) entry which is preliminary data.</text>
</comment>
<feature type="compositionally biased region" description="Basic residues" evidence="3">
    <location>
        <begin position="982"/>
        <end position="991"/>
    </location>
</feature>
<organism evidence="5 6">
    <name type="scientific">Symbiodinium necroappetens</name>
    <dbReference type="NCBI Taxonomy" id="1628268"/>
    <lineage>
        <taxon>Eukaryota</taxon>
        <taxon>Sar</taxon>
        <taxon>Alveolata</taxon>
        <taxon>Dinophyceae</taxon>
        <taxon>Suessiales</taxon>
        <taxon>Symbiodiniaceae</taxon>
        <taxon>Symbiodinium</taxon>
    </lineage>
</organism>
<feature type="region of interest" description="Disordered" evidence="3">
    <location>
        <begin position="1213"/>
        <end position="1251"/>
    </location>
</feature>
<dbReference type="Proteomes" id="UP000601435">
    <property type="component" value="Unassembled WGS sequence"/>
</dbReference>
<dbReference type="PROSITE" id="PS50222">
    <property type="entry name" value="EF_HAND_2"/>
    <property type="match status" value="1"/>
</dbReference>
<comment type="similarity">
    <text evidence="1">Belongs to the pseudouridine synthase RluA family.</text>
</comment>
<sequence>MVDLEGFKRCMGFLTGTEQINVDEAVRSRIAQSATSLQSRGCSVQEAFVIFDTNRNGFLDQTEFYRFLVSCDSRVSQRESDLIFAEELRPNHAPSTDAHSRFYDIAFSAANINLESFDAQGLANLAWAAAVLSSSSRTRPLLAGIRSAAGAVARRASTVSRVSEARTLAFSLLALTWALSFLKELDCELERGVVQAVRLLAGVLDTGVDILIGLTPQSPGLTFDCITKPRVIIDGPGMLVALKPPGWEVDTTADQTEAHCLSWHLQAIRRREDCPLLHCASYGFGFIHRLDVASSGLVLAATTFQGLLWLQFQKAVNRIDREYIVLCHGLDPKPEHVIDADVTVRGWLKASRTLTEDAGLPAESRLRSIAHLRHPAFGGLSAISIQIFTGRRHQIRAHTRWMRHPTVCDAWYSPSDLRLVECDMLGPAPMRDAQQMQLARAGINCAAFCDRINRTEFDRVAGSRAYHYVIRSQELPLLWHDSSPRRDVTESKSLSDSNMHPKLRVQRPDMLTLSCPVLTLEPQLAAPEMERLWRGQEMPQTPPLVPLQTYISIPSATASHSPGGALDGDFAAPPTSGEPALVEPTTGEEDIAPPVMGVPSSSEDEEELLADSAGAPLVGAPPMVVDVADVGVQTEHNVLLPAFDMIDVAAQTDGEVAFSSFVGDTPQAALAAAIRALSPGSLLRLDGARAQPLVDVAPAIGGGAKAAPVPPEINLLDDTPVALVDFDTLAAEAGAGDAVVRYLRARGLARTATLALVVAAGDQPSIKAVLLHMYLEARSQWDAWSAYNAKLLDGKPRQFPTRRLAGTDAVLARIYHEHTVSKAYTPLMLGEILAARTRTSADELNKLAAGGRESSGGALHIVGGAVVAAEEKKAWEPRGVMAFIDGLEAVRLAWILTGLGEEADVDAYISWWDKKARARAVNIEALVHYWTSTATTLAMEMRQRWRRRPPWAEPKGKAKPQPPTRRELDTAVAGPPPPPPPKKFKGGKKGRKGEGKGRKGGGQTKGADTSWDGAGAWWSGTESAQDWSSGSGNGRQAPGPMAVALGTARGRGRRGGFGTRHASGQTAATEDEPPSRVDRACKALVQKAMPWVEHCRDFTRDSHDFSRIAQEAGHQGDRGRLFEESVAFVDELRAALKSHRFAFLYENVEMGAEAAKVSSDALGVQPVFVCPSDFGWVSRPRLWWLTSDPTDGSPLEWAKKGWWDRLRLAAARSSADSFHLPSPDRPEGGPHAMQTPVGWRAVDSSPRGTTP</sequence>
<proteinExistence type="inferred from homology"/>
<keyword evidence="6" id="KW-1185">Reference proteome</keyword>
<dbReference type="GO" id="GO:0009982">
    <property type="term" value="F:pseudouridine synthase activity"/>
    <property type="evidence" value="ECO:0007669"/>
    <property type="project" value="InterPro"/>
</dbReference>
<evidence type="ECO:0000313" key="6">
    <source>
        <dbReference type="Proteomes" id="UP000601435"/>
    </source>
</evidence>
<reference evidence="5" key="1">
    <citation type="submission" date="2021-02" db="EMBL/GenBank/DDBJ databases">
        <authorList>
            <person name="Dougan E. K."/>
            <person name="Rhodes N."/>
            <person name="Thang M."/>
            <person name="Chan C."/>
        </authorList>
    </citation>
    <scope>NUCLEOTIDE SEQUENCE</scope>
</reference>
<feature type="region of interest" description="Disordered" evidence="3">
    <location>
        <begin position="946"/>
        <end position="1075"/>
    </location>
</feature>
<dbReference type="GO" id="GO:0005509">
    <property type="term" value="F:calcium ion binding"/>
    <property type="evidence" value="ECO:0007669"/>
    <property type="project" value="InterPro"/>
</dbReference>
<dbReference type="Gene3D" id="1.10.238.10">
    <property type="entry name" value="EF-hand"/>
    <property type="match status" value="1"/>
</dbReference>
<evidence type="ECO:0000259" key="4">
    <source>
        <dbReference type="PROSITE" id="PS50222"/>
    </source>
</evidence>
<dbReference type="InterPro" id="IPR018247">
    <property type="entry name" value="EF_Hand_1_Ca_BS"/>
</dbReference>
<dbReference type="GO" id="GO:0003723">
    <property type="term" value="F:RNA binding"/>
    <property type="evidence" value="ECO:0007669"/>
    <property type="project" value="InterPro"/>
</dbReference>
<dbReference type="InterPro" id="IPR002048">
    <property type="entry name" value="EF_hand_dom"/>
</dbReference>
<evidence type="ECO:0000313" key="5">
    <source>
        <dbReference type="EMBL" id="CAE7628444.1"/>
    </source>
</evidence>
<feature type="region of interest" description="Disordered" evidence="3">
    <location>
        <begin position="556"/>
        <end position="601"/>
    </location>
</feature>
<dbReference type="CDD" id="cd02869">
    <property type="entry name" value="PseudoU_synth_RluA_like"/>
    <property type="match status" value="1"/>
</dbReference>
<dbReference type="AlphaFoldDB" id="A0A812VFC7"/>
<dbReference type="SUPFAM" id="SSF55120">
    <property type="entry name" value="Pseudouridine synthase"/>
    <property type="match status" value="1"/>
</dbReference>
<dbReference type="PROSITE" id="PS00018">
    <property type="entry name" value="EF_HAND_1"/>
    <property type="match status" value="1"/>
</dbReference>
<evidence type="ECO:0000256" key="2">
    <source>
        <dbReference type="ARBA" id="ARBA00022837"/>
    </source>
</evidence>